<reference evidence="4" key="2">
    <citation type="submission" date="2020-09" db="EMBL/GenBank/DDBJ databases">
        <authorList>
            <person name="Sun Q."/>
            <person name="Zhou Y."/>
        </authorList>
    </citation>
    <scope>NUCLEOTIDE SEQUENCE</scope>
    <source>
        <strain evidence="4">CGMCC 1.16548</strain>
    </source>
</reference>
<keyword evidence="5" id="KW-1185">Reference proteome</keyword>
<organism evidence="4 5">
    <name type="scientific">Pseudolysinimonas yzui</name>
    <dbReference type="NCBI Taxonomy" id="2708254"/>
    <lineage>
        <taxon>Bacteria</taxon>
        <taxon>Bacillati</taxon>
        <taxon>Actinomycetota</taxon>
        <taxon>Actinomycetes</taxon>
        <taxon>Micrococcales</taxon>
        <taxon>Microbacteriaceae</taxon>
        <taxon>Pseudolysinimonas</taxon>
    </lineage>
</organism>
<dbReference type="SUPFAM" id="SSF55729">
    <property type="entry name" value="Acyl-CoA N-acyltransferases (Nat)"/>
    <property type="match status" value="1"/>
</dbReference>
<dbReference type="CDD" id="cd04301">
    <property type="entry name" value="NAT_SF"/>
    <property type="match status" value="1"/>
</dbReference>
<dbReference type="InterPro" id="IPR000182">
    <property type="entry name" value="GNAT_dom"/>
</dbReference>
<dbReference type="PANTHER" id="PTHR43877:SF2">
    <property type="entry name" value="AMINOALKYLPHOSPHONATE N-ACETYLTRANSFERASE-RELATED"/>
    <property type="match status" value="1"/>
</dbReference>
<evidence type="ECO:0000256" key="1">
    <source>
        <dbReference type="ARBA" id="ARBA00022679"/>
    </source>
</evidence>
<dbReference type="Gene3D" id="3.40.630.30">
    <property type="match status" value="1"/>
</dbReference>
<dbReference type="PANTHER" id="PTHR43877">
    <property type="entry name" value="AMINOALKYLPHOSPHONATE N-ACETYLTRANSFERASE-RELATED-RELATED"/>
    <property type="match status" value="1"/>
</dbReference>
<dbReference type="EMBL" id="BNAI01000001">
    <property type="protein sequence ID" value="GHF11380.1"/>
    <property type="molecule type" value="Genomic_DNA"/>
</dbReference>
<keyword evidence="2" id="KW-0012">Acyltransferase</keyword>
<dbReference type="Pfam" id="PF00583">
    <property type="entry name" value="Acetyltransf_1"/>
    <property type="match status" value="1"/>
</dbReference>
<sequence length="154" mass="16778">MLQFVPTPTADPIADELLGEYFTSRELGMPGYRTFRPDPALFVPPAGVFLVAELDGAPVGCGGVRMIAPDRGEVKHLWVRPTARGTGLGRAMLTELERRAADLGATEIVLDTNERLEAAQSLYRSSGYVDIPPYNDNPNATHWFSKGLAPHRTA</sequence>
<keyword evidence="1" id="KW-0808">Transferase</keyword>
<dbReference type="PROSITE" id="PS51186">
    <property type="entry name" value="GNAT"/>
    <property type="match status" value="1"/>
</dbReference>
<evidence type="ECO:0000313" key="4">
    <source>
        <dbReference type="EMBL" id="GHF11380.1"/>
    </source>
</evidence>
<accession>A0A8J3GPS2</accession>
<dbReference type="GO" id="GO:0016747">
    <property type="term" value="F:acyltransferase activity, transferring groups other than amino-acyl groups"/>
    <property type="evidence" value="ECO:0007669"/>
    <property type="project" value="InterPro"/>
</dbReference>
<gene>
    <name evidence="4" type="ORF">GCM10011600_10770</name>
</gene>
<dbReference type="RefSeq" id="WP_229841899.1">
    <property type="nucleotide sequence ID" value="NZ_BNAI01000001.1"/>
</dbReference>
<dbReference type="AlphaFoldDB" id="A0A8J3GPS2"/>
<name>A0A8J3GPS2_9MICO</name>
<evidence type="ECO:0000259" key="3">
    <source>
        <dbReference type="PROSITE" id="PS51186"/>
    </source>
</evidence>
<evidence type="ECO:0000313" key="5">
    <source>
        <dbReference type="Proteomes" id="UP000617531"/>
    </source>
</evidence>
<evidence type="ECO:0000256" key="2">
    <source>
        <dbReference type="ARBA" id="ARBA00023315"/>
    </source>
</evidence>
<protein>
    <recommendedName>
        <fullName evidence="3">N-acetyltransferase domain-containing protein</fullName>
    </recommendedName>
</protein>
<dbReference type="Proteomes" id="UP000617531">
    <property type="component" value="Unassembled WGS sequence"/>
</dbReference>
<feature type="domain" description="N-acetyltransferase" evidence="3">
    <location>
        <begin position="1"/>
        <end position="149"/>
    </location>
</feature>
<proteinExistence type="predicted"/>
<dbReference type="InterPro" id="IPR016181">
    <property type="entry name" value="Acyl_CoA_acyltransferase"/>
</dbReference>
<dbReference type="InterPro" id="IPR050832">
    <property type="entry name" value="Bact_Acetyltransf"/>
</dbReference>
<comment type="caution">
    <text evidence="4">The sequence shown here is derived from an EMBL/GenBank/DDBJ whole genome shotgun (WGS) entry which is preliminary data.</text>
</comment>
<reference evidence="4" key="1">
    <citation type="journal article" date="2014" name="Int. J. Syst. Evol. Microbiol.">
        <title>Complete genome sequence of Corynebacterium casei LMG S-19264T (=DSM 44701T), isolated from a smear-ripened cheese.</title>
        <authorList>
            <consortium name="US DOE Joint Genome Institute (JGI-PGF)"/>
            <person name="Walter F."/>
            <person name="Albersmeier A."/>
            <person name="Kalinowski J."/>
            <person name="Ruckert C."/>
        </authorList>
    </citation>
    <scope>NUCLEOTIDE SEQUENCE</scope>
    <source>
        <strain evidence="4">CGMCC 1.16548</strain>
    </source>
</reference>